<sequence length="142" mass="15199">MTRQEGATAGRRAPGELESEVLAALWAAGEPVGAGAVREQVAGDPAYTTVLTILTRLYDKGLVTRKRAGRGYLYSPVHDEAGHVAAGMRDLLEHGGDRAAVLARFVSSLPDEDEKLLEELLRDHLVDPGISEVATRVPGTRD</sequence>
<dbReference type="Gene3D" id="1.10.10.10">
    <property type="entry name" value="Winged helix-like DNA-binding domain superfamily/Winged helix DNA-binding domain"/>
    <property type="match status" value="1"/>
</dbReference>
<dbReference type="Proteomes" id="UP000236754">
    <property type="component" value="Unassembled WGS sequence"/>
</dbReference>
<evidence type="ECO:0000313" key="5">
    <source>
        <dbReference type="EMBL" id="SEG57789.1"/>
    </source>
</evidence>
<dbReference type="EMBL" id="FNVU01000006">
    <property type="protein sequence ID" value="SEG57789.1"/>
    <property type="molecule type" value="Genomic_DNA"/>
</dbReference>
<gene>
    <name evidence="5" type="ORF">SAMN05216223_106362</name>
</gene>
<name>A0A1H6BAG7_9ACTN</name>
<proteinExistence type="inferred from homology"/>
<evidence type="ECO:0000256" key="4">
    <source>
        <dbReference type="ARBA" id="ARBA00023163"/>
    </source>
</evidence>
<evidence type="ECO:0000256" key="3">
    <source>
        <dbReference type="ARBA" id="ARBA00023125"/>
    </source>
</evidence>
<dbReference type="InterPro" id="IPR005650">
    <property type="entry name" value="BlaI_family"/>
</dbReference>
<dbReference type="Pfam" id="PF03965">
    <property type="entry name" value="Penicillinase_R"/>
    <property type="match status" value="1"/>
</dbReference>
<dbReference type="InterPro" id="IPR036388">
    <property type="entry name" value="WH-like_DNA-bd_sf"/>
</dbReference>
<keyword evidence="3" id="KW-0238">DNA-binding</keyword>
<dbReference type="GO" id="GO:0003677">
    <property type="term" value="F:DNA binding"/>
    <property type="evidence" value="ECO:0007669"/>
    <property type="project" value="UniProtKB-KW"/>
</dbReference>
<organism evidence="5 6">
    <name type="scientific">Actinacidiphila yanglinensis</name>
    <dbReference type="NCBI Taxonomy" id="310779"/>
    <lineage>
        <taxon>Bacteria</taxon>
        <taxon>Bacillati</taxon>
        <taxon>Actinomycetota</taxon>
        <taxon>Actinomycetes</taxon>
        <taxon>Kitasatosporales</taxon>
        <taxon>Streptomycetaceae</taxon>
        <taxon>Actinacidiphila</taxon>
    </lineage>
</organism>
<dbReference type="InterPro" id="IPR036390">
    <property type="entry name" value="WH_DNA-bd_sf"/>
</dbReference>
<keyword evidence="4" id="KW-0804">Transcription</keyword>
<keyword evidence="6" id="KW-1185">Reference proteome</keyword>
<dbReference type="SUPFAM" id="SSF46785">
    <property type="entry name" value="Winged helix' DNA-binding domain"/>
    <property type="match status" value="1"/>
</dbReference>
<evidence type="ECO:0000313" key="6">
    <source>
        <dbReference type="Proteomes" id="UP000236754"/>
    </source>
</evidence>
<dbReference type="AlphaFoldDB" id="A0A1H6BAG7"/>
<evidence type="ECO:0000256" key="1">
    <source>
        <dbReference type="ARBA" id="ARBA00011046"/>
    </source>
</evidence>
<comment type="similarity">
    <text evidence="1">Belongs to the BlaI transcriptional regulatory family.</text>
</comment>
<evidence type="ECO:0000256" key="2">
    <source>
        <dbReference type="ARBA" id="ARBA00023015"/>
    </source>
</evidence>
<reference evidence="5 6" key="1">
    <citation type="submission" date="2016-10" db="EMBL/GenBank/DDBJ databases">
        <authorList>
            <person name="de Groot N.N."/>
        </authorList>
    </citation>
    <scope>NUCLEOTIDE SEQUENCE [LARGE SCALE GENOMIC DNA]</scope>
    <source>
        <strain evidence="5 6">CGMCC 4.2023</strain>
    </source>
</reference>
<protein>
    <submittedName>
        <fullName evidence="5">Predicted transcriptional regulator</fullName>
    </submittedName>
</protein>
<dbReference type="GO" id="GO:0045892">
    <property type="term" value="P:negative regulation of DNA-templated transcription"/>
    <property type="evidence" value="ECO:0007669"/>
    <property type="project" value="InterPro"/>
</dbReference>
<dbReference type="RefSeq" id="WP_235032141.1">
    <property type="nucleotide sequence ID" value="NZ_FNVU01000006.1"/>
</dbReference>
<keyword evidence="2" id="KW-0805">Transcription regulation</keyword>
<accession>A0A1H6BAG7</accession>